<evidence type="ECO:0000256" key="6">
    <source>
        <dbReference type="SAM" id="SignalP"/>
    </source>
</evidence>
<keyword evidence="8" id="KW-1185">Reference proteome</keyword>
<feature type="region of interest" description="Disordered" evidence="5">
    <location>
        <begin position="252"/>
        <end position="272"/>
    </location>
</feature>
<evidence type="ECO:0000313" key="8">
    <source>
        <dbReference type="Proteomes" id="UP000221011"/>
    </source>
</evidence>
<feature type="region of interest" description="Disordered" evidence="5">
    <location>
        <begin position="311"/>
        <end position="339"/>
    </location>
</feature>
<feature type="compositionally biased region" description="Polar residues" evidence="5">
    <location>
        <begin position="314"/>
        <end position="323"/>
    </location>
</feature>
<dbReference type="SUPFAM" id="SSF69318">
    <property type="entry name" value="Integrin alpha N-terminal domain"/>
    <property type="match status" value="1"/>
</dbReference>
<evidence type="ECO:0000256" key="5">
    <source>
        <dbReference type="SAM" id="MobiDB-lite"/>
    </source>
</evidence>
<feature type="chain" id="PRO_5038785387" evidence="6">
    <location>
        <begin position="27"/>
        <end position="455"/>
    </location>
</feature>
<dbReference type="Gene3D" id="2.130.10.130">
    <property type="entry name" value="Integrin alpha, N-terminal"/>
    <property type="match status" value="3"/>
</dbReference>
<keyword evidence="1 6" id="KW-0732">Signal</keyword>
<dbReference type="SMART" id="SM00191">
    <property type="entry name" value="Int_alpha"/>
    <property type="match status" value="5"/>
</dbReference>
<feature type="signal peptide" evidence="6">
    <location>
        <begin position="1"/>
        <end position="26"/>
    </location>
</feature>
<evidence type="ECO:0000256" key="1">
    <source>
        <dbReference type="ARBA" id="ARBA00022729"/>
    </source>
</evidence>
<keyword evidence="3" id="KW-0378">Hydrolase</keyword>
<organism evidence="7 8">
    <name type="scientific">Streptomyces formicae</name>
    <dbReference type="NCBI Taxonomy" id="1616117"/>
    <lineage>
        <taxon>Bacteria</taxon>
        <taxon>Bacillati</taxon>
        <taxon>Actinomycetota</taxon>
        <taxon>Actinomycetes</taxon>
        <taxon>Kitasatosporales</taxon>
        <taxon>Streptomycetaceae</taxon>
        <taxon>Streptomyces</taxon>
    </lineage>
</organism>
<accession>A0A291QMC9</accession>
<dbReference type="KEGG" id="sfk:KY5_7577"/>
<dbReference type="Pfam" id="PF13517">
    <property type="entry name" value="FG-GAP_3"/>
    <property type="match status" value="1"/>
</dbReference>
<evidence type="ECO:0000256" key="4">
    <source>
        <dbReference type="ARBA" id="ARBA00023180"/>
    </source>
</evidence>
<dbReference type="InterPro" id="IPR000413">
    <property type="entry name" value="Integrin_alpha"/>
</dbReference>
<feature type="region of interest" description="Disordered" evidence="5">
    <location>
        <begin position="66"/>
        <end position="86"/>
    </location>
</feature>
<dbReference type="GO" id="GO:0016787">
    <property type="term" value="F:hydrolase activity"/>
    <property type="evidence" value="ECO:0007669"/>
    <property type="project" value="UniProtKB-KW"/>
</dbReference>
<dbReference type="InterPro" id="IPR013517">
    <property type="entry name" value="FG-GAP"/>
</dbReference>
<evidence type="ECO:0000256" key="2">
    <source>
        <dbReference type="ARBA" id="ARBA00022737"/>
    </source>
</evidence>
<dbReference type="GO" id="GO:0008305">
    <property type="term" value="C:integrin complex"/>
    <property type="evidence" value="ECO:0007669"/>
    <property type="project" value="InterPro"/>
</dbReference>
<dbReference type="InterPro" id="IPR013519">
    <property type="entry name" value="Int_alpha_beta-p"/>
</dbReference>
<dbReference type="GO" id="GO:0007155">
    <property type="term" value="P:cell adhesion"/>
    <property type="evidence" value="ECO:0007669"/>
    <property type="project" value="InterPro"/>
</dbReference>
<gene>
    <name evidence="7" type="ORF">KY5_7577</name>
</gene>
<proteinExistence type="predicted"/>
<keyword evidence="7" id="KW-0401">Integrin</keyword>
<keyword evidence="2" id="KW-0677">Repeat</keyword>
<dbReference type="PROSITE" id="PS51470">
    <property type="entry name" value="FG_GAP"/>
    <property type="match status" value="1"/>
</dbReference>
<dbReference type="AlphaFoldDB" id="A0A291QMC9"/>
<keyword evidence="4" id="KW-0325">Glycoprotein</keyword>
<name>A0A291QMC9_9ACTN</name>
<dbReference type="RefSeq" id="WP_098246523.1">
    <property type="nucleotide sequence ID" value="NZ_CP022685.1"/>
</dbReference>
<dbReference type="PANTHER" id="PTHR23221:SF7">
    <property type="entry name" value="PHOSPHATIDYLINOSITOL-GLYCAN-SPECIFIC PHOSPHOLIPASE D"/>
    <property type="match status" value="1"/>
</dbReference>
<sequence length="455" mass="46167">MRIRTTTSLATFLVAGLVPLALPATAASAAPAKHGDDFNGDGYRDYAYSSFSARGGGGVTVVFGTATGPGSRQQRITQTSSGVPGTDEADDMFGEVRAAADFDGDGYGDLAVAATGEDGSHGADQGAVTLLWGSASGLSKGTTLPNKNPGRNNYMGKDLATGDFNGDGKQDLAVINESMTYVYRGPLKRTGTTGTVTKLDKTTSFYASALISGKVNGDKKTDLAIIGDVVGSEKIASDAWFIKGGATSLTPGKSLRLESQPGNGGSSERGGDGVIADFDKDGYGDIAIGTSLYSKHKGRVSVWYGASGGPSRSARLTQSTSGVAGTPENHDEFGSSVSAGDVNGDGYADLAVGVRGEEIDGQEYAGGVHVFKGRTSGLSGAGSQWFARNTPGVPGPLTADDQFGGLVRLRDTNGDGKADLHVSAVDALRLPGSAGGITTAGATGYDAAPIDGFLQ</sequence>
<dbReference type="PANTHER" id="PTHR23221">
    <property type="entry name" value="GLYCOSYLPHOSPHATIDYLINOSITOL PHOSPHOLIPASE D"/>
    <property type="match status" value="1"/>
</dbReference>
<dbReference type="InterPro" id="IPR028994">
    <property type="entry name" value="Integrin_alpha_N"/>
</dbReference>
<dbReference type="GO" id="GO:0007229">
    <property type="term" value="P:integrin-mediated signaling pathway"/>
    <property type="evidence" value="ECO:0007669"/>
    <property type="project" value="UniProtKB-KW"/>
</dbReference>
<feature type="compositionally biased region" description="Polar residues" evidence="5">
    <location>
        <begin position="71"/>
        <end position="83"/>
    </location>
</feature>
<reference evidence="7 8" key="1">
    <citation type="submission" date="2017-08" db="EMBL/GenBank/DDBJ databases">
        <title>Complete Genome Sequence of Streptomyces formicae KY5, the formicamycin producer.</title>
        <authorList>
            <person name="Holmes N.A."/>
            <person name="Devine R."/>
            <person name="Qin Z."/>
            <person name="Seipke R.F."/>
            <person name="Wilkinson B."/>
            <person name="Hutchings M.I."/>
        </authorList>
    </citation>
    <scope>NUCLEOTIDE SEQUENCE [LARGE SCALE GENOMIC DNA]</scope>
    <source>
        <strain evidence="7 8">KY5</strain>
    </source>
</reference>
<evidence type="ECO:0000256" key="3">
    <source>
        <dbReference type="ARBA" id="ARBA00022801"/>
    </source>
</evidence>
<dbReference type="EMBL" id="CP022685">
    <property type="protein sequence ID" value="ATL32595.1"/>
    <property type="molecule type" value="Genomic_DNA"/>
</dbReference>
<dbReference type="Pfam" id="PF01839">
    <property type="entry name" value="FG-GAP"/>
    <property type="match status" value="3"/>
</dbReference>
<dbReference type="PRINTS" id="PR01185">
    <property type="entry name" value="INTEGRINA"/>
</dbReference>
<protein>
    <submittedName>
        <fullName evidence="7">Integrin-like protein</fullName>
    </submittedName>
</protein>
<evidence type="ECO:0000313" key="7">
    <source>
        <dbReference type="EMBL" id="ATL32595.1"/>
    </source>
</evidence>
<dbReference type="Proteomes" id="UP000221011">
    <property type="component" value="Chromosome"/>
</dbReference>